<protein>
    <submittedName>
        <fullName evidence="3">Uncharacterized protein</fullName>
    </submittedName>
</protein>
<dbReference type="OrthoDB" id="10681883at2759"/>
<proteinExistence type="predicted"/>
<sequence length="768" mass="84705">MSEQLHTPTVPVVGTALDAFARNAVVKRLTDAVFGITLPEILDKYQPIVEAVAVFTILSTGTRLYRWYRSRKNVKMMVFHLIHVIELNEEFQWLLIEDPNQLMRRMQTQIDQYIARKDLAEAEGVEAKKELKRKVDSGNVEDTIKRSKGTNGVVVPSSRRWEGSVPSASPIIGTIEDGRNEDGYVNMHDAPSIQASSFSLPPGINSKRLQPEKYNPLPFSQRQRSNTKDDPGESWSFALRQYSNTTAKRGKSSNPPPRFTPVQATGSKQAGPSSSTALRPSPKSAQSSSSKDSSTQRLVPQTPPVRQHASPPKQSPGKTYGFNYEDFSSSSSDSLPNKGKHSFVARATINAFNAVNPAAPREKTPVRQPGEEPLVKSELRKAFDAIDPYSPVNQDPRAAPKATRPRRRLSETPPNTIKRHYGIDTGTDLSPVDEGDSTGSIELNQGVTPYRVTRGFYGPKKAAAQENVPKKSIRDFFVTNQTAAVRRQIEQEESSSASPSSSEKGEDLLDDSDLDYDEDEGASSAQDTNLESDDVSYDSSQDGEEDAQDEEPEDKIHTQANQEVIWDDAIMEYDLPVDPQPDPELEALLPPELISSSPGYGVPGSDWDDPMLVYSDEEDEYVAELDRDRTHASDFGSPSWSSEDAPTPTPAPRVPPVKISSSTFENTRRSLQPKSPRVVIPANPKPPVRSSSPPETSPPKTTSRSPKVQPSSPSPSRVQKTPQEVPPSSSRKRAKAMTTPRNKRSLLPIAEALTRSSRSSRFTGVYMK</sequence>
<evidence type="ECO:0000256" key="2">
    <source>
        <dbReference type="SAM" id="MobiDB-lite"/>
    </source>
</evidence>
<feature type="compositionally biased region" description="Polar residues" evidence="2">
    <location>
        <begin position="262"/>
        <end position="278"/>
    </location>
</feature>
<evidence type="ECO:0000313" key="3">
    <source>
        <dbReference type="EMBL" id="KAF2640739.1"/>
    </source>
</evidence>
<feature type="compositionally biased region" description="Acidic residues" evidence="2">
    <location>
        <begin position="508"/>
        <end position="521"/>
    </location>
</feature>
<feature type="compositionally biased region" description="Acidic residues" evidence="2">
    <location>
        <begin position="530"/>
        <end position="553"/>
    </location>
</feature>
<feature type="region of interest" description="Disordered" evidence="2">
    <location>
        <begin position="484"/>
        <end position="768"/>
    </location>
</feature>
<name>A0A6A6RYU5_9PLEO</name>
<reference evidence="3" key="1">
    <citation type="journal article" date="2020" name="Stud. Mycol.">
        <title>101 Dothideomycetes genomes: a test case for predicting lifestyles and emergence of pathogens.</title>
        <authorList>
            <person name="Haridas S."/>
            <person name="Albert R."/>
            <person name="Binder M."/>
            <person name="Bloem J."/>
            <person name="Labutti K."/>
            <person name="Salamov A."/>
            <person name="Andreopoulos B."/>
            <person name="Baker S."/>
            <person name="Barry K."/>
            <person name="Bills G."/>
            <person name="Bluhm B."/>
            <person name="Cannon C."/>
            <person name="Castanera R."/>
            <person name="Culley D."/>
            <person name="Daum C."/>
            <person name="Ezra D."/>
            <person name="Gonzalez J."/>
            <person name="Henrissat B."/>
            <person name="Kuo A."/>
            <person name="Liang C."/>
            <person name="Lipzen A."/>
            <person name="Lutzoni F."/>
            <person name="Magnuson J."/>
            <person name="Mondo S."/>
            <person name="Nolan M."/>
            <person name="Ohm R."/>
            <person name="Pangilinan J."/>
            <person name="Park H.-J."/>
            <person name="Ramirez L."/>
            <person name="Alfaro M."/>
            <person name="Sun H."/>
            <person name="Tritt A."/>
            <person name="Yoshinaga Y."/>
            <person name="Zwiers L.-H."/>
            <person name="Turgeon B."/>
            <person name="Goodwin S."/>
            <person name="Spatafora J."/>
            <person name="Crous P."/>
            <person name="Grigoriev I."/>
        </authorList>
    </citation>
    <scope>NUCLEOTIDE SEQUENCE</scope>
    <source>
        <strain evidence="3">CBS 473.64</strain>
    </source>
</reference>
<gene>
    <name evidence="3" type="ORF">P280DRAFT_518092</name>
</gene>
<dbReference type="EMBL" id="MU006784">
    <property type="protein sequence ID" value="KAF2640739.1"/>
    <property type="molecule type" value="Genomic_DNA"/>
</dbReference>
<feature type="region of interest" description="Disordered" evidence="2">
    <location>
        <begin position="142"/>
        <end position="339"/>
    </location>
</feature>
<dbReference type="AlphaFoldDB" id="A0A6A6RYU5"/>
<feature type="compositionally biased region" description="Low complexity" evidence="2">
    <location>
        <begin position="280"/>
        <end position="293"/>
    </location>
</feature>
<organism evidence="3 4">
    <name type="scientific">Massarina eburnea CBS 473.64</name>
    <dbReference type="NCBI Taxonomy" id="1395130"/>
    <lineage>
        <taxon>Eukaryota</taxon>
        <taxon>Fungi</taxon>
        <taxon>Dikarya</taxon>
        <taxon>Ascomycota</taxon>
        <taxon>Pezizomycotina</taxon>
        <taxon>Dothideomycetes</taxon>
        <taxon>Pleosporomycetidae</taxon>
        <taxon>Pleosporales</taxon>
        <taxon>Massarineae</taxon>
        <taxon>Massarinaceae</taxon>
        <taxon>Massarina</taxon>
    </lineage>
</organism>
<evidence type="ECO:0000313" key="4">
    <source>
        <dbReference type="Proteomes" id="UP000799753"/>
    </source>
</evidence>
<feature type="region of interest" description="Disordered" evidence="2">
    <location>
        <begin position="387"/>
        <end position="443"/>
    </location>
</feature>
<feature type="coiled-coil region" evidence="1">
    <location>
        <begin position="103"/>
        <end position="130"/>
    </location>
</feature>
<feature type="compositionally biased region" description="Polar residues" evidence="2">
    <location>
        <begin position="659"/>
        <end position="673"/>
    </location>
</feature>
<evidence type="ECO:0000256" key="1">
    <source>
        <dbReference type="SAM" id="Coils"/>
    </source>
</evidence>
<feature type="compositionally biased region" description="Low complexity" evidence="2">
    <location>
        <begin position="586"/>
        <end position="598"/>
    </location>
</feature>
<keyword evidence="4" id="KW-1185">Reference proteome</keyword>
<dbReference type="Proteomes" id="UP000799753">
    <property type="component" value="Unassembled WGS sequence"/>
</dbReference>
<accession>A0A6A6RYU5</accession>
<keyword evidence="1" id="KW-0175">Coiled coil</keyword>
<feature type="compositionally biased region" description="Low complexity" evidence="2">
    <location>
        <begin position="688"/>
        <end position="720"/>
    </location>
</feature>